<dbReference type="PANTHER" id="PTHR43845">
    <property type="entry name" value="BLR5969 PROTEIN"/>
    <property type="match status" value="1"/>
</dbReference>
<dbReference type="RefSeq" id="WP_167486253.1">
    <property type="nucleotide sequence ID" value="NZ_CP046173.1"/>
</dbReference>
<protein>
    <submittedName>
        <fullName evidence="1">Phenylacetate--CoA ligase family protein</fullName>
    </submittedName>
</protein>
<evidence type="ECO:0000313" key="2">
    <source>
        <dbReference type="Proteomes" id="UP000500953"/>
    </source>
</evidence>
<evidence type="ECO:0000313" key="1">
    <source>
        <dbReference type="EMBL" id="QIS18940.1"/>
    </source>
</evidence>
<gene>
    <name evidence="1" type="ORF">F6W96_12160</name>
</gene>
<dbReference type="InterPro" id="IPR042099">
    <property type="entry name" value="ANL_N_sf"/>
</dbReference>
<reference evidence="1 2" key="1">
    <citation type="journal article" date="2019" name="ACS Chem. Biol.">
        <title>Identification and Mobilization of a Cryptic Antibiotic Biosynthesis Gene Locus from a Human-Pathogenic Nocardia Isolate.</title>
        <authorList>
            <person name="Herisse M."/>
            <person name="Ishida K."/>
            <person name="Porter J.L."/>
            <person name="Howden B."/>
            <person name="Hertweck C."/>
            <person name="Stinear T.P."/>
            <person name="Pidot S.J."/>
        </authorList>
    </citation>
    <scope>NUCLEOTIDE SEQUENCE [LARGE SCALE GENOMIC DNA]</scope>
    <source>
        <strain evidence="1 2">AUSMDU00012715</strain>
    </source>
</reference>
<dbReference type="AlphaFoldDB" id="A0A6G9Z0H6"/>
<dbReference type="PANTHER" id="PTHR43845:SF1">
    <property type="entry name" value="BLR5969 PROTEIN"/>
    <property type="match status" value="1"/>
</dbReference>
<dbReference type="Proteomes" id="UP000500953">
    <property type="component" value="Chromosome"/>
</dbReference>
<dbReference type="SUPFAM" id="SSF56801">
    <property type="entry name" value="Acetyl-CoA synthetase-like"/>
    <property type="match status" value="1"/>
</dbReference>
<name>A0A6G9Z0H6_9NOCA</name>
<dbReference type="EMBL" id="CP046173">
    <property type="protein sequence ID" value="QIS18940.1"/>
    <property type="molecule type" value="Genomic_DNA"/>
</dbReference>
<organism evidence="1 2">
    <name type="scientific">Nocardia terpenica</name>
    <dbReference type="NCBI Taxonomy" id="455432"/>
    <lineage>
        <taxon>Bacteria</taxon>
        <taxon>Bacillati</taxon>
        <taxon>Actinomycetota</taxon>
        <taxon>Actinomycetes</taxon>
        <taxon>Mycobacteriales</taxon>
        <taxon>Nocardiaceae</taxon>
        <taxon>Nocardia</taxon>
    </lineage>
</organism>
<keyword evidence="1" id="KW-0436">Ligase</keyword>
<sequence>MNDFTSPSSTGVPPGLGRAFDQALRATNGVGAYRSFLADHGVDVAAIRSMADFTALPVVTADNYLRRYPLSELMWDSDIRSATEWNTSSGSTGEPSYYPMNSVSAEHGIELYDRIFRTGFQSDRVSTLLVVGFAMGTWVGGTYTYRAALELCRRGHELAAITPGVACSSILKSIAQLGNYYDQVVLAGYPPFVRDVLDEANGEVPHPNMRILAAGESVTEPWRDRILELIGHPGAAERVRLIYGTADAGIIGYETADAIAVRRLAHADQRLRSVLFGAGDVLPTFVEFDPQLRFTEVDRDGRFLFTIDGPIPLTRYRLNDEGAILTRDEVSDALRRCGYQLPVRTSTRDSGFLMLRRRSDVAASFYGVKLYPESIRSALDDPAVSSHLSGKFTLTTELDADFAQTLTLCVELRRGATPPADLLETVARRVVVALAATSSEYHRLHAELGSRAEPSVSLKPFGHKLFRTESIKTRYVGASDEN</sequence>
<dbReference type="Gene3D" id="3.40.50.12780">
    <property type="entry name" value="N-terminal domain of ligase-like"/>
    <property type="match status" value="1"/>
</dbReference>
<dbReference type="GO" id="GO:0016874">
    <property type="term" value="F:ligase activity"/>
    <property type="evidence" value="ECO:0007669"/>
    <property type="project" value="UniProtKB-KW"/>
</dbReference>
<proteinExistence type="predicted"/>
<accession>A0A6G9Z0H6</accession>